<dbReference type="OrthoDB" id="2324935at2"/>
<evidence type="ECO:0000313" key="2">
    <source>
        <dbReference type="Proteomes" id="UP000287605"/>
    </source>
</evidence>
<protein>
    <submittedName>
        <fullName evidence="1">Uncharacterized protein</fullName>
    </submittedName>
</protein>
<evidence type="ECO:0000313" key="1">
    <source>
        <dbReference type="EMBL" id="RSU12178.1"/>
    </source>
</evidence>
<name>A0A430AVV2_9ENTE</name>
<gene>
    <name evidence="1" type="ORF">CBF29_06145</name>
</gene>
<comment type="caution">
    <text evidence="1">The sequence shown here is derived from an EMBL/GenBank/DDBJ whole genome shotgun (WGS) entry which is preliminary data.</text>
</comment>
<dbReference type="Proteomes" id="UP000287605">
    <property type="component" value="Unassembled WGS sequence"/>
</dbReference>
<accession>A0A430AVV2</accession>
<reference evidence="1 2" key="1">
    <citation type="submission" date="2017-05" db="EMBL/GenBank/DDBJ databases">
        <title>Vagococcus spp. assemblies.</title>
        <authorList>
            <person name="Gulvik C.A."/>
        </authorList>
    </citation>
    <scope>NUCLEOTIDE SEQUENCE [LARGE SCALE GENOMIC DNA]</scope>
    <source>
        <strain evidence="1 2">CCUG 51432</strain>
    </source>
</reference>
<keyword evidence="2" id="KW-1185">Reference proteome</keyword>
<dbReference type="EMBL" id="NGKA01000008">
    <property type="protein sequence ID" value="RSU12178.1"/>
    <property type="molecule type" value="Genomic_DNA"/>
</dbReference>
<dbReference type="RefSeq" id="WP_126808525.1">
    <property type="nucleotide sequence ID" value="NZ_NGKA01000008.1"/>
</dbReference>
<sequence length="144" mass="16652">MTATKFEGVYDLFLSQIDDYGLAQSEESVVEDVLQKYLLNGYLHIYSVLGDVNLSTESKAFSRELTMIEKLLFAKAMKLEWVGEKLNSEELMRKEIGDRDYHAVQGVAYIKELRGLYAAHSEELSRSKIDYTYNNEDMFKELLN</sequence>
<proteinExistence type="predicted"/>
<dbReference type="AlphaFoldDB" id="A0A430AVV2"/>
<organism evidence="1 2">
    <name type="scientific">Vagococcus elongatus</name>
    <dbReference type="NCBI Taxonomy" id="180344"/>
    <lineage>
        <taxon>Bacteria</taxon>
        <taxon>Bacillati</taxon>
        <taxon>Bacillota</taxon>
        <taxon>Bacilli</taxon>
        <taxon>Lactobacillales</taxon>
        <taxon>Enterococcaceae</taxon>
        <taxon>Vagococcus</taxon>
    </lineage>
</organism>